<name>A0A1M5W3A2_9CLOT</name>
<keyword evidence="1" id="KW-0472">Membrane</keyword>
<keyword evidence="1" id="KW-0812">Transmembrane</keyword>
<dbReference type="RefSeq" id="WP_175550854.1">
    <property type="nucleotide sequence ID" value="NZ_FQXU01000004.1"/>
</dbReference>
<gene>
    <name evidence="2" type="ORF">SAMN02745941_00911</name>
</gene>
<evidence type="ECO:0000313" key="3">
    <source>
        <dbReference type="Proteomes" id="UP000184241"/>
    </source>
</evidence>
<evidence type="ECO:0000256" key="1">
    <source>
        <dbReference type="SAM" id="Phobius"/>
    </source>
</evidence>
<sequence>MFIGGWSILFGIFIFSFLYSIYKIVNKEKGSILWIIITSVVAMFLFNIVYVINGL</sequence>
<evidence type="ECO:0000313" key="2">
    <source>
        <dbReference type="EMBL" id="SHH82059.1"/>
    </source>
</evidence>
<dbReference type="AlphaFoldDB" id="A0A1M5W3A2"/>
<keyword evidence="1" id="KW-1133">Transmembrane helix</keyword>
<organism evidence="2 3">
    <name type="scientific">Clostridium intestinale DSM 6191</name>
    <dbReference type="NCBI Taxonomy" id="1121320"/>
    <lineage>
        <taxon>Bacteria</taxon>
        <taxon>Bacillati</taxon>
        <taxon>Bacillota</taxon>
        <taxon>Clostridia</taxon>
        <taxon>Eubacteriales</taxon>
        <taxon>Clostridiaceae</taxon>
        <taxon>Clostridium</taxon>
    </lineage>
</organism>
<accession>A0A1M5W3A2</accession>
<dbReference type="EMBL" id="FQXU01000004">
    <property type="protein sequence ID" value="SHH82059.1"/>
    <property type="molecule type" value="Genomic_DNA"/>
</dbReference>
<dbReference type="Proteomes" id="UP000184241">
    <property type="component" value="Unassembled WGS sequence"/>
</dbReference>
<protein>
    <submittedName>
        <fullName evidence="2">Uncharacterized protein</fullName>
    </submittedName>
</protein>
<proteinExistence type="predicted"/>
<feature type="transmembrane region" description="Helical" evidence="1">
    <location>
        <begin position="6"/>
        <end position="25"/>
    </location>
</feature>
<feature type="transmembrane region" description="Helical" evidence="1">
    <location>
        <begin position="32"/>
        <end position="52"/>
    </location>
</feature>
<reference evidence="2 3" key="1">
    <citation type="submission" date="2016-11" db="EMBL/GenBank/DDBJ databases">
        <authorList>
            <person name="Jaros S."/>
            <person name="Januszkiewicz K."/>
            <person name="Wedrychowicz H."/>
        </authorList>
    </citation>
    <scope>NUCLEOTIDE SEQUENCE [LARGE SCALE GENOMIC DNA]</scope>
    <source>
        <strain evidence="2 3">DSM 6191</strain>
    </source>
</reference>